<dbReference type="AlphaFoldDB" id="A0A849L698"/>
<evidence type="ECO:0000313" key="2">
    <source>
        <dbReference type="EMBL" id="NNU81617.1"/>
    </source>
</evidence>
<protein>
    <recommendedName>
        <fullName evidence="1">DUF4435 domain-containing protein</fullName>
    </recommendedName>
</protein>
<dbReference type="RefSeq" id="WP_171326447.1">
    <property type="nucleotide sequence ID" value="NZ_JABFBC010000002.1"/>
</dbReference>
<gene>
    <name evidence="2" type="ORF">HMH01_14345</name>
</gene>
<accession>A0A849L698</accession>
<organism evidence="2 3">
    <name type="scientific">Halovulum dunhuangense</name>
    <dbReference type="NCBI Taxonomy" id="1505036"/>
    <lineage>
        <taxon>Bacteria</taxon>
        <taxon>Pseudomonadati</taxon>
        <taxon>Pseudomonadota</taxon>
        <taxon>Alphaproteobacteria</taxon>
        <taxon>Rhodobacterales</taxon>
        <taxon>Paracoccaceae</taxon>
        <taxon>Halovulum</taxon>
    </lineage>
</organism>
<feature type="domain" description="DUF4435" evidence="1">
    <location>
        <begin position="18"/>
        <end position="147"/>
    </location>
</feature>
<sequence length="261" mass="30277">MDLVVYCEGKTVDGEGASTDEIFWERVFSRCGKVVHCKSIGSKSALKELARTIIDEDIDNVVIAMDRDYDDFKGNIIDHRYVIYTFGYSWESDALDSFNFDIVLSLFANTNSSRSLHGDYTQFRAEQSKDLRRIVALDYKYIDHVKPLFNRRKPLSIMLLDQNKEPRINRVALLNSAKQMSSFQSAPLSAYHYKTTCGIQRFFGKFIAKLIYNWFVFRTKSIQNARKPHFEVFMSVALSSIDLTDDKNPRNYYLKSKIAKM</sequence>
<name>A0A849L698_9RHOB</name>
<dbReference type="Proteomes" id="UP000572377">
    <property type="component" value="Unassembled WGS sequence"/>
</dbReference>
<reference evidence="2 3" key="1">
    <citation type="submission" date="2020-05" db="EMBL/GenBank/DDBJ databases">
        <title>Gimesia benthica sp. nov., a novel planctomycete isolated from a deep-sea water sample of the Northwest Indian Ocean.</title>
        <authorList>
            <person name="Wang J."/>
            <person name="Ruan C."/>
            <person name="Song L."/>
            <person name="Zhu Y."/>
            <person name="Li A."/>
            <person name="Zheng X."/>
            <person name="Wang L."/>
            <person name="Lu Z."/>
            <person name="Huang Y."/>
            <person name="Du W."/>
            <person name="Zhou Y."/>
            <person name="Huang L."/>
            <person name="Dai X."/>
        </authorList>
    </citation>
    <scope>NUCLEOTIDE SEQUENCE [LARGE SCALE GENOMIC DNA]</scope>
    <source>
        <strain evidence="2 3">YYQ-30</strain>
    </source>
</reference>
<proteinExistence type="predicted"/>
<dbReference type="Pfam" id="PF14491">
    <property type="entry name" value="DUF4435"/>
    <property type="match status" value="1"/>
</dbReference>
<dbReference type="InterPro" id="IPR029492">
    <property type="entry name" value="DUF4435"/>
</dbReference>
<dbReference type="EMBL" id="JABFBC010000002">
    <property type="protein sequence ID" value="NNU81617.1"/>
    <property type="molecule type" value="Genomic_DNA"/>
</dbReference>
<comment type="caution">
    <text evidence="2">The sequence shown here is derived from an EMBL/GenBank/DDBJ whole genome shotgun (WGS) entry which is preliminary data.</text>
</comment>
<evidence type="ECO:0000313" key="3">
    <source>
        <dbReference type="Proteomes" id="UP000572377"/>
    </source>
</evidence>
<keyword evidence="3" id="KW-1185">Reference proteome</keyword>
<evidence type="ECO:0000259" key="1">
    <source>
        <dbReference type="Pfam" id="PF14491"/>
    </source>
</evidence>